<evidence type="ECO:0000313" key="10">
    <source>
        <dbReference type="Proteomes" id="UP000054566"/>
    </source>
</evidence>
<dbReference type="InterPro" id="IPR054595">
    <property type="entry name" value="DBL_C"/>
</dbReference>
<dbReference type="InterPro" id="IPR004258">
    <property type="entry name" value="DBL"/>
</dbReference>
<dbReference type="Pfam" id="PF03011">
    <property type="entry name" value="PFEMP"/>
    <property type="match status" value="1"/>
</dbReference>
<evidence type="ECO:0000259" key="4">
    <source>
        <dbReference type="Pfam" id="PF05424"/>
    </source>
</evidence>
<dbReference type="Gene3D" id="1.20.58.1930">
    <property type="match status" value="2"/>
</dbReference>
<evidence type="ECO:0000259" key="6">
    <source>
        <dbReference type="Pfam" id="PF15447"/>
    </source>
</evidence>
<dbReference type="OrthoDB" id="378897at2759"/>
<dbReference type="SUPFAM" id="SSF140924">
    <property type="entry name" value="Duffy binding domain-like"/>
    <property type="match status" value="4"/>
</dbReference>
<feature type="domain" description="Duffy-binding-like" evidence="8">
    <location>
        <begin position="330"/>
        <end position="482"/>
    </location>
</feature>
<dbReference type="InterPro" id="IPR008602">
    <property type="entry name" value="Duffy-antigen-binding"/>
</dbReference>
<gene>
    <name evidence="9" type="ORF">PFLG_00791</name>
</gene>
<dbReference type="InterPro" id="IPR029211">
    <property type="entry name" value="PfEMP1_ATS"/>
</dbReference>
<dbReference type="InterPro" id="IPR044932">
    <property type="entry name" value="PfEMP1_ATS_sf"/>
</dbReference>
<evidence type="ECO:0000313" key="9">
    <source>
        <dbReference type="EMBL" id="KNC35840.1"/>
    </source>
</evidence>
<feature type="domain" description="Duffy-antigen binding" evidence="4">
    <location>
        <begin position="121"/>
        <end position="326"/>
    </location>
</feature>
<dbReference type="Pfam" id="PF18562">
    <property type="entry name" value="CIDR1_gamma"/>
    <property type="match status" value="1"/>
</dbReference>
<feature type="domain" description="Duffy-binding-like" evidence="8">
    <location>
        <begin position="1226"/>
        <end position="1376"/>
    </location>
</feature>
<organism evidence="9 10">
    <name type="scientific">Plasmodium falciparum RAJ116</name>
    <dbReference type="NCBI Taxonomy" id="580058"/>
    <lineage>
        <taxon>Eukaryota</taxon>
        <taxon>Sar</taxon>
        <taxon>Alveolata</taxon>
        <taxon>Apicomplexa</taxon>
        <taxon>Aconoidasida</taxon>
        <taxon>Haemosporida</taxon>
        <taxon>Plasmodiidae</taxon>
        <taxon>Plasmodium</taxon>
        <taxon>Plasmodium (Laverania)</taxon>
    </lineage>
</organism>
<evidence type="ECO:0000259" key="5">
    <source>
        <dbReference type="Pfam" id="PF15445"/>
    </source>
</evidence>
<dbReference type="Gene3D" id="1.10.1900.40">
    <property type="entry name" value="Acidic terminal segments, variant surface antigen of PfEMP1"/>
    <property type="match status" value="2"/>
</dbReference>
<feature type="domain" description="Duffy-antigen binding" evidence="4">
    <location>
        <begin position="965"/>
        <end position="1163"/>
    </location>
</feature>
<keyword evidence="1" id="KW-0175">Coiled coil</keyword>
<feature type="region of interest" description="Disordered" evidence="2">
    <location>
        <begin position="818"/>
        <end position="882"/>
    </location>
</feature>
<dbReference type="InterPro" id="IPR042202">
    <property type="entry name" value="Duffy-ag-bd_sf"/>
</dbReference>
<dbReference type="FunFam" id="1.10.1900.40:FF:000005">
    <property type="entry name" value="Erythrocyte membrane protein 1, PfEMP1"/>
    <property type="match status" value="1"/>
</dbReference>
<name>A0A0L0CTS4_PLAFA</name>
<feature type="coiled-coil region" evidence="1">
    <location>
        <begin position="206"/>
        <end position="248"/>
    </location>
</feature>
<feature type="region of interest" description="Disordered" evidence="2">
    <location>
        <begin position="1569"/>
        <end position="1692"/>
    </location>
</feature>
<evidence type="ECO:0000259" key="7">
    <source>
        <dbReference type="Pfam" id="PF18562"/>
    </source>
</evidence>
<dbReference type="Gene3D" id="1.20.58.830">
    <property type="match status" value="3"/>
</dbReference>
<feature type="compositionally biased region" description="Basic and acidic residues" evidence="2">
    <location>
        <begin position="1615"/>
        <end position="1628"/>
    </location>
</feature>
<dbReference type="FunFam" id="1.20.1310.20:FF:000001">
    <property type="entry name" value="Erythrocyte membrane protein 1, PfEMP1"/>
    <property type="match status" value="1"/>
</dbReference>
<dbReference type="Gene3D" id="1.20.1310.20">
    <property type="entry name" value="Duffy-antigen binding domain"/>
    <property type="match status" value="2"/>
</dbReference>
<dbReference type="InterPro" id="IPR041480">
    <property type="entry name" value="CIDR1_gamma"/>
</dbReference>
<dbReference type="GO" id="GO:0046789">
    <property type="term" value="F:host cell surface receptor binding"/>
    <property type="evidence" value="ECO:0007669"/>
    <property type="project" value="InterPro"/>
</dbReference>
<accession>A0A0L0CTS4</accession>
<evidence type="ECO:0000259" key="8">
    <source>
        <dbReference type="Pfam" id="PF22672"/>
    </source>
</evidence>
<dbReference type="GO" id="GO:0016020">
    <property type="term" value="C:membrane"/>
    <property type="evidence" value="ECO:0007669"/>
    <property type="project" value="InterPro"/>
</dbReference>
<feature type="compositionally biased region" description="Polar residues" evidence="2">
    <location>
        <begin position="1569"/>
        <end position="1589"/>
    </location>
</feature>
<feature type="compositionally biased region" description="Basic and acidic residues" evidence="2">
    <location>
        <begin position="1028"/>
        <end position="1037"/>
    </location>
</feature>
<dbReference type="InterPro" id="IPR029210">
    <property type="entry name" value="PfEMP1_NTS"/>
</dbReference>
<reference evidence="10" key="2">
    <citation type="submission" date="2015-07" db="EMBL/GenBank/DDBJ databases">
        <title>The genome sequence of Plasmodium falciparum RAJ116.</title>
        <authorList>
            <consortium name="The Broad Institute Genome Sequencing Platform"/>
            <person name="Volkman S.K."/>
            <person name="Neafsey D.E."/>
            <person name="Dash A.P."/>
            <person name="Chitnis C.E."/>
            <person name="Hartl D.L."/>
            <person name="Young S.K."/>
            <person name="Kodira C.D."/>
            <person name="Zeng Q."/>
            <person name="Koehrsen M."/>
            <person name="Godfrey P."/>
            <person name="Alvarado L."/>
            <person name="Berlin A."/>
            <person name="Borenstein D."/>
            <person name="Chen Z."/>
            <person name="Engels R."/>
            <person name="Freedman E."/>
            <person name="Gellesch M."/>
            <person name="Goldberg J."/>
            <person name="Griggs A."/>
            <person name="Gujja S."/>
            <person name="Heiman D."/>
            <person name="Hepburn T."/>
            <person name="Howarth C."/>
            <person name="Jen D."/>
            <person name="Larson L."/>
            <person name="Lewis B."/>
            <person name="Mehta T."/>
            <person name="Park D."/>
            <person name="Pearson M."/>
            <person name="Roberts A."/>
            <person name="Saif S."/>
            <person name="Shea T."/>
            <person name="Shenoy N."/>
            <person name="Sisk P."/>
            <person name="Stolte C."/>
            <person name="Sykes S."/>
            <person name="Walk T."/>
            <person name="White J."/>
            <person name="Yandava C."/>
            <person name="Wirth D.F."/>
            <person name="Nusbaum C."/>
            <person name="Birren B."/>
        </authorList>
    </citation>
    <scope>NUCLEOTIDE SEQUENCE [LARGE SCALE GENOMIC DNA]</scope>
    <source>
        <strain evidence="10">RAJ116</strain>
    </source>
</reference>
<feature type="domain" description="Plasmodium falciparum erythrocyte membrane protein 1 acidic terminal segment" evidence="5">
    <location>
        <begin position="1687"/>
        <end position="2132"/>
    </location>
</feature>
<protein>
    <submittedName>
        <fullName evidence="9">Variant-specific surface protein</fullName>
    </submittedName>
</protein>
<reference evidence="10" key="1">
    <citation type="submission" date="2015-07" db="EMBL/GenBank/DDBJ databases">
        <title>Annotation of Plasmodium falciparum RAJ116.</title>
        <authorList>
            <consortium name="The Broad Institute Genome Sequencing Platform"/>
            <person name="Volkman S.K."/>
            <person name="Neafsey D.E."/>
            <person name="Dash A.P."/>
            <person name="Chitnis C.E."/>
            <person name="Hartl D.L."/>
            <person name="Young S.K."/>
            <person name="Zeng Q."/>
            <person name="Koehrsen M."/>
            <person name="Alvarado L."/>
            <person name="Berlin A."/>
            <person name="Borenstein D."/>
            <person name="Chapman S.B."/>
            <person name="Chen Z."/>
            <person name="Engels R."/>
            <person name="Freedman E."/>
            <person name="Gellesch M."/>
            <person name="Goldberg J."/>
            <person name="Griggs A."/>
            <person name="Gujja S."/>
            <person name="Heilman E.R."/>
            <person name="Heiman D.I."/>
            <person name="Howarth C."/>
            <person name="Jen D."/>
            <person name="Larson L."/>
            <person name="Mehta T."/>
            <person name="Neiman D."/>
            <person name="Park D."/>
            <person name="Pearson M."/>
            <person name="Roberts A."/>
            <person name="Saif S."/>
            <person name="Shea T."/>
            <person name="Shenoy N."/>
            <person name="Sisk P."/>
            <person name="Stolte C."/>
            <person name="Sykes S."/>
            <person name="Walk T."/>
            <person name="White J."/>
            <person name="Yandava C."/>
            <person name="Haas B."/>
            <person name="Henn M.R."/>
            <person name="Nusbaum C."/>
            <person name="Birren B."/>
        </authorList>
    </citation>
    <scope>NUCLEOTIDE SEQUENCE [LARGE SCALE GENOMIC DNA]</scope>
    <source>
        <strain evidence="10">RAJ116</strain>
    </source>
</reference>
<sequence length="2132" mass="243225">MVTQNGGGGSGEDDKDAKHVLDEFGQQVYKEVKNDADAKKYIEALRGDLKKAASSHSELNYTTDTCKLVEDYYNKHVNGVAARGERYPCKELSGIYVERFSDKIGGQCTREKISGSTSTCGACAPYRRLHLCSHNLETIDTKSTTSDTLLLEVCMAAKYEGQSITGYYPIYQTKYNDYGSPICTVLARSFADIGDIVRGKDLFLGNDKEKDQRKKLEKNLKTIFGNIYKELKKDRKNGEEELQKRYKKDEDKNFFKLREDWWEENRQQVWKALTCDAHGTYFRATCGDEEKKSTLAKNNCRCKKEDGKSETDQVPTYFDYVPQYLRWFEEWAEDFCRLRKRKLKDAKEQCRGPSGKDKYCDLNRYDCEKTIRGDHDFVEKDDCKGCQYSCSRFVNWIDNQKLEFLKQKEKYEKEITGGSCSKKRSARGSDHDGYEKKFYKELKGTKYKDVNNFLQKLNDEEVCKKKLNNDDEEEGTINFKHVKSSSAADGGDSNNKTFYRTTYCEACPWCGAERKSDGGKGWKDKDHKGCDPGKKYADYKNTQIPILTGDKTKGDMVQKYNKFCNGNGGNGATGATPTANGGDNSDNATTGYCGGTNSDKDPSLCEKWTCYYYKKKENNDGKKAINFCVLQDGNENTKDRKDKSYNAFFWDWVHDMLIHSIKWRNELGSCINNAKSQNCKNNKCNRECGCFAKWIDKKKNEWEKIVEHFNTQDFGTQGEILGPLMNCPDFVLKTVLEKNLLLEIIEGTYGKSKETEHIKALLEKEEATGGIDGAGFLALLRGDPGTTGCGVKGANGQNSIIDKLLKHEEEIAKTCIEKHTCPPPAPAGGPGARSLPSPKPPGEDPGSYSEGEADDDEDDEDEEGEEQPPAEEEGEGPQETQLPDACNIVKTLFESTKNFEDACKQKYALPQRYWGWKCIPTEKTNAATSDEGGDRAGPSRSKRGAEPTRDSAVTTTTSSDNKGAICIPPRRRRLYVGKLTQWASQVPQGDASSTSSQNATQLLRDAFIKSAAIETFFLWDRYKKIKEKEKQEKKDAKGQIYESGGKDDENKNKDPQTELNDGTIPEEFKRQMFYTLGDYRDICIGKTPHGIDTVSGKETDMQKIKETIDKVFPNSVSTPPTPPGPQKSENPRDTWWKTNGEHIWKGMVCALTYKENEKDKKIKKDDEVYNKFFGTQNGKPGTTGTYKDKYDYNTVKLDDTSGAKSNDNPTLEEFSKRPTFFRWLEEWGEEFCRKRTHKLYIIEKDCKVDDSGNRGCSGDGLECTDPVPDKKDIFRYFNCSTCARHCRFYRKWIERKKYEFTEQQKAYDQQKGDAKNNSGATYDQKFVTELEKYGSIDSFLDMLKNGPCKKNSEEEGKKGGDILDFSQPEKTFKHTKHCDPCSEFKVDCKNCNGGDTKGKCNRKNTIDATEIENIKTNTKEVTMLVSDGNKKFFDGLNKCEFAGIFEGIRKDEWKCRNVCGVDICTLEKTNTNAAEKWVEEKRKEWQKINSTYQEINENKNDHAGNNLSTFLQQAPFKNEVDKAIKPCPNLDKFEKSKECAVDANSENGHTNKKDIVECLLDKLEKKATSCQTNHKPSAEPCTQTTSKTPSLDDEDLFLEENENQVKPPEICPKPPEPERELDEGKCEEATAPPKEPAQTADGGEGKQNPEQTPILKPEEGTPSNEEQPVPEPPQEQPVPEPPQEQPKKTKSSVGNLFQILQIPKGDYDIPTLKSSNRYIPYVSDRYKGKTYIYMEGDSSGDEKYAFMSDTTDVTSSESEYEELDINDIYVPGSPKYKTLIEVVLEPSKRDIQSDNTPMNKFTDDEWNQLKHDFISNMLQNQPNDVPNDYKSGDIPSNTQPNTLYFNKPEEKPFITSIHDRNLYTGEEYNYNVNMVNNDDIPINRDNNVYSGIDLINDSLNSNNVDIYDELLKRKENELFGTNHPKHTNTHNVTKSSNSDPIDNQLDLFHTWLDRHRDMCEQWNNKEKVLDKLKEEWNKDNNSGDIPIDSNKTLNTDVSIQIHMDNPKPKNEFKNMDTTPNKSTMDTMLDDLEKYNEPYYYDFYKNDIYYDVNDDDKTSMDNNNNLVDKNNPVDNNNSTYNHRNPADINKNFVHKNNQNQHPIEKPTKIQIEMNSNNREVVEQQYPIADIWNI</sequence>
<feature type="region of interest" description="Disordered" evidence="2">
    <location>
        <begin position="924"/>
        <end position="965"/>
    </location>
</feature>
<feature type="compositionally biased region" description="Acidic residues" evidence="2">
    <location>
        <begin position="1591"/>
        <end position="1602"/>
    </location>
</feature>
<proteinExistence type="predicted"/>
<feature type="region of interest" description="Disordered" evidence="2">
    <location>
        <begin position="1112"/>
        <end position="1133"/>
    </location>
</feature>
<dbReference type="Pfam" id="PF22672">
    <property type="entry name" value="DBL_C"/>
    <property type="match status" value="2"/>
</dbReference>
<feature type="compositionally biased region" description="Basic and acidic residues" evidence="2">
    <location>
        <begin position="1044"/>
        <end position="1056"/>
    </location>
</feature>
<feature type="domain" description="Plasmodium falciparum erythrocyte membrane protein-1 N-terminal segment" evidence="6">
    <location>
        <begin position="16"/>
        <end position="52"/>
    </location>
</feature>
<dbReference type="FunFam" id="1.20.58.830:FF:000003">
    <property type="entry name" value="Erythrocyte membrane protein 1, PfEMP1"/>
    <property type="match status" value="1"/>
</dbReference>
<dbReference type="Pfam" id="PF15447">
    <property type="entry name" value="NTS"/>
    <property type="match status" value="1"/>
</dbReference>
<evidence type="ECO:0000259" key="3">
    <source>
        <dbReference type="Pfam" id="PF03011"/>
    </source>
</evidence>
<dbReference type="FunFam" id="1.10.1900.40:FF:000001">
    <property type="entry name" value="Erythrocyte membrane protein 1"/>
    <property type="match status" value="1"/>
</dbReference>
<evidence type="ECO:0000256" key="1">
    <source>
        <dbReference type="SAM" id="Coils"/>
    </source>
</evidence>
<feature type="compositionally biased region" description="Pro residues" evidence="2">
    <location>
        <begin position="1669"/>
        <end position="1684"/>
    </location>
</feature>
<feature type="compositionally biased region" description="Polar residues" evidence="2">
    <location>
        <begin position="951"/>
        <end position="961"/>
    </location>
</feature>
<dbReference type="Proteomes" id="UP000054566">
    <property type="component" value="Unassembled WGS sequence"/>
</dbReference>
<dbReference type="Pfam" id="PF05424">
    <property type="entry name" value="Duffy_binding"/>
    <property type="match status" value="2"/>
</dbReference>
<dbReference type="EMBL" id="GG663933">
    <property type="protein sequence ID" value="KNC35840.1"/>
    <property type="molecule type" value="Genomic_DNA"/>
</dbReference>
<feature type="domain" description="Cysteine-rich interdomain region 1 gamma" evidence="7">
    <location>
        <begin position="1418"/>
        <end position="1468"/>
    </location>
</feature>
<feature type="region of interest" description="Disordered" evidence="2">
    <location>
        <begin position="1028"/>
        <end position="1064"/>
    </location>
</feature>
<feature type="domain" description="Duffy-binding-like" evidence="3">
    <location>
        <begin position="648"/>
        <end position="821"/>
    </location>
</feature>
<dbReference type="Pfam" id="PF15445">
    <property type="entry name" value="ATS"/>
    <property type="match status" value="1"/>
</dbReference>
<feature type="compositionally biased region" description="Acidic residues" evidence="2">
    <location>
        <begin position="851"/>
        <end position="876"/>
    </location>
</feature>
<evidence type="ECO:0000256" key="2">
    <source>
        <dbReference type="SAM" id="MobiDB-lite"/>
    </source>
</evidence>